<dbReference type="AlphaFoldDB" id="A0AAV5A3R5"/>
<protein>
    <recommendedName>
        <fullName evidence="3">DUF1223 domain-containing protein</fullName>
    </recommendedName>
</protein>
<evidence type="ECO:0000313" key="1">
    <source>
        <dbReference type="EMBL" id="GJJ07853.1"/>
    </source>
</evidence>
<evidence type="ECO:0008006" key="3">
    <source>
        <dbReference type="Google" id="ProtNLM"/>
    </source>
</evidence>
<accession>A0AAV5A3R5</accession>
<dbReference type="EMBL" id="BPWL01000002">
    <property type="protein sequence ID" value="GJJ07853.1"/>
    <property type="molecule type" value="Genomic_DNA"/>
</dbReference>
<comment type="caution">
    <text evidence="1">The sequence shown here is derived from an EMBL/GenBank/DDBJ whole genome shotgun (WGS) entry which is preliminary data.</text>
</comment>
<keyword evidence="2" id="KW-1185">Reference proteome</keyword>
<gene>
    <name evidence="1" type="ORF">Clacol_002059</name>
</gene>
<proteinExistence type="predicted"/>
<dbReference type="PANTHER" id="PTHR36057">
    <property type="match status" value="1"/>
</dbReference>
<name>A0AAV5A3R5_9AGAM</name>
<dbReference type="Proteomes" id="UP001050691">
    <property type="component" value="Unassembled WGS sequence"/>
</dbReference>
<organism evidence="1 2">
    <name type="scientific">Clathrus columnatus</name>
    <dbReference type="NCBI Taxonomy" id="1419009"/>
    <lineage>
        <taxon>Eukaryota</taxon>
        <taxon>Fungi</taxon>
        <taxon>Dikarya</taxon>
        <taxon>Basidiomycota</taxon>
        <taxon>Agaricomycotina</taxon>
        <taxon>Agaricomycetes</taxon>
        <taxon>Phallomycetidae</taxon>
        <taxon>Phallales</taxon>
        <taxon>Clathraceae</taxon>
        <taxon>Clathrus</taxon>
    </lineage>
</organism>
<dbReference type="Pfam" id="PF06764">
    <property type="entry name" value="DUF1223"/>
    <property type="match status" value="1"/>
</dbReference>
<dbReference type="InterPro" id="IPR036249">
    <property type="entry name" value="Thioredoxin-like_sf"/>
</dbReference>
<evidence type="ECO:0000313" key="2">
    <source>
        <dbReference type="Proteomes" id="UP001050691"/>
    </source>
</evidence>
<dbReference type="SUPFAM" id="SSF52833">
    <property type="entry name" value="Thioredoxin-like"/>
    <property type="match status" value="1"/>
</dbReference>
<dbReference type="InterPro" id="IPR010634">
    <property type="entry name" value="DUF1223"/>
</dbReference>
<reference evidence="1" key="1">
    <citation type="submission" date="2021-10" db="EMBL/GenBank/DDBJ databases">
        <title>De novo Genome Assembly of Clathrus columnatus (Basidiomycota, Fungi) Using Illumina and Nanopore Sequence Data.</title>
        <authorList>
            <person name="Ogiso-Tanaka E."/>
            <person name="Itagaki H."/>
            <person name="Hosoya T."/>
            <person name="Hosaka K."/>
        </authorList>
    </citation>
    <scope>NUCLEOTIDE SEQUENCE</scope>
    <source>
        <strain evidence="1">MO-923</strain>
    </source>
</reference>
<sequence>MKDLFRMFRHKDKMGGMDEMANGMGTDNMKSDGMMDGSMDDKVCIPKDNMVTPMEDSSMMSNGNMTSSTMTHSPSPTVVELFQSQGCSSCPPANDNVIPLADDSDKLVLTYEVTYWDYLGWPDTFANKAWDQRQRDYSAAFRSKSVYTPQVIVNGVSYGVGSRQKELQTILHDGKSAPLASSASVTVSTGQVTITGPDNSKGIVQLVLYDPQNHKVAIGGGENRGRNLPHRNIVRDLTVLGTWEGGKQQFPLPELNNADGLKAAIIIQNGRGGAIIAATKI</sequence>
<dbReference type="PANTHER" id="PTHR36057:SF1">
    <property type="entry name" value="LIPOPROTEIN LIPID ATTACHMENT SITE-LIKE PROTEIN, PUTATIVE (DUF1223)-RELATED"/>
    <property type="match status" value="1"/>
</dbReference>